<evidence type="ECO:0000313" key="2">
    <source>
        <dbReference type="Proteomes" id="UP000319160"/>
    </source>
</evidence>
<proteinExistence type="predicted"/>
<name>A0A553HVP0_9PEZI</name>
<dbReference type="EMBL" id="VFLP01000040">
    <property type="protein sequence ID" value="TRX92015.1"/>
    <property type="molecule type" value="Genomic_DNA"/>
</dbReference>
<dbReference type="AlphaFoldDB" id="A0A553HVP0"/>
<reference evidence="2" key="1">
    <citation type="submission" date="2019-06" db="EMBL/GenBank/DDBJ databases">
        <title>Draft genome sequence of the griseofulvin-producing fungus Xylaria cubensis strain G536.</title>
        <authorList>
            <person name="Mead M.E."/>
            <person name="Raja H.A."/>
            <person name="Steenwyk J.L."/>
            <person name="Knowles S.L."/>
            <person name="Oberlies N.H."/>
            <person name="Rokas A."/>
        </authorList>
    </citation>
    <scope>NUCLEOTIDE SEQUENCE [LARGE SCALE GENOMIC DNA]</scope>
    <source>
        <strain evidence="2">G536</strain>
    </source>
</reference>
<keyword evidence="2" id="KW-1185">Reference proteome</keyword>
<dbReference type="Proteomes" id="UP000319160">
    <property type="component" value="Unassembled WGS sequence"/>
</dbReference>
<accession>A0A553HVP0</accession>
<gene>
    <name evidence="1" type="ORF">FHL15_007112</name>
</gene>
<dbReference type="OrthoDB" id="4758054at2759"/>
<organism evidence="1 2">
    <name type="scientific">Xylaria flabelliformis</name>
    <dbReference type="NCBI Taxonomy" id="2512241"/>
    <lineage>
        <taxon>Eukaryota</taxon>
        <taxon>Fungi</taxon>
        <taxon>Dikarya</taxon>
        <taxon>Ascomycota</taxon>
        <taxon>Pezizomycotina</taxon>
        <taxon>Sordariomycetes</taxon>
        <taxon>Xylariomycetidae</taxon>
        <taxon>Xylariales</taxon>
        <taxon>Xylariaceae</taxon>
        <taxon>Xylaria</taxon>
    </lineage>
</organism>
<sequence length="87" mass="10243">MKDSIVAFHDSNQNEEIYGPGYFQMGEMEVKNDEDLKVLTYELLKAKLPMLQNEGPYARNDEEKSWLVYALGYTLRLKRNRKARLAR</sequence>
<evidence type="ECO:0000313" key="1">
    <source>
        <dbReference type="EMBL" id="TRX92015.1"/>
    </source>
</evidence>
<comment type="caution">
    <text evidence="1">The sequence shown here is derived from an EMBL/GenBank/DDBJ whole genome shotgun (WGS) entry which is preliminary data.</text>
</comment>
<protein>
    <submittedName>
        <fullName evidence="1">Uncharacterized protein</fullName>
    </submittedName>
</protein>